<feature type="compositionally biased region" description="Polar residues" evidence="1">
    <location>
        <begin position="571"/>
        <end position="588"/>
    </location>
</feature>
<feature type="compositionally biased region" description="Acidic residues" evidence="1">
    <location>
        <begin position="599"/>
        <end position="612"/>
    </location>
</feature>
<feature type="compositionally biased region" description="Low complexity" evidence="1">
    <location>
        <begin position="424"/>
        <end position="441"/>
    </location>
</feature>
<feature type="region of interest" description="Disordered" evidence="1">
    <location>
        <begin position="388"/>
        <end position="464"/>
    </location>
</feature>
<feature type="compositionally biased region" description="Polar residues" evidence="1">
    <location>
        <begin position="447"/>
        <end position="461"/>
    </location>
</feature>
<feature type="compositionally biased region" description="Polar residues" evidence="1">
    <location>
        <begin position="97"/>
        <end position="113"/>
    </location>
</feature>
<organism evidence="3 4">
    <name type="scientific">Zasmidium cellare</name>
    <name type="common">Wine cellar mold</name>
    <name type="synonym">Racodium cellare</name>
    <dbReference type="NCBI Taxonomy" id="395010"/>
    <lineage>
        <taxon>Eukaryota</taxon>
        <taxon>Fungi</taxon>
        <taxon>Dikarya</taxon>
        <taxon>Ascomycota</taxon>
        <taxon>Pezizomycotina</taxon>
        <taxon>Dothideomycetes</taxon>
        <taxon>Dothideomycetidae</taxon>
        <taxon>Mycosphaerellales</taxon>
        <taxon>Mycosphaerellaceae</taxon>
        <taxon>Zasmidium</taxon>
    </lineage>
</organism>
<evidence type="ECO:0000259" key="2">
    <source>
        <dbReference type="Pfam" id="PF25909"/>
    </source>
</evidence>
<accession>A0ABR0E581</accession>
<feature type="domain" description="AHC1-like C2H2 zinc-finger" evidence="2">
    <location>
        <begin position="324"/>
        <end position="381"/>
    </location>
</feature>
<reference evidence="3 4" key="1">
    <citation type="journal article" date="2023" name="G3 (Bethesda)">
        <title>A chromosome-level genome assembly of Zasmidium syzygii isolated from banana leaves.</title>
        <authorList>
            <person name="van Westerhoven A.C."/>
            <person name="Mehrabi R."/>
            <person name="Talebi R."/>
            <person name="Steentjes M.B.F."/>
            <person name="Corcolon B."/>
            <person name="Chong P.A."/>
            <person name="Kema G.H.J."/>
            <person name="Seidl M.F."/>
        </authorList>
    </citation>
    <scope>NUCLEOTIDE SEQUENCE [LARGE SCALE GENOMIC DNA]</scope>
    <source>
        <strain evidence="3 4">P124</strain>
    </source>
</reference>
<dbReference type="InterPro" id="IPR058706">
    <property type="entry name" value="zf-C2H2_AHC1-like"/>
</dbReference>
<feature type="region of interest" description="Disordered" evidence="1">
    <location>
        <begin position="36"/>
        <end position="60"/>
    </location>
</feature>
<dbReference type="Pfam" id="PF25909">
    <property type="entry name" value="zf-C2H2_AHC1"/>
    <property type="match status" value="1"/>
</dbReference>
<feature type="compositionally biased region" description="Polar residues" evidence="1">
    <location>
        <begin position="276"/>
        <end position="285"/>
    </location>
</feature>
<gene>
    <name evidence="3" type="ORF">PRZ48_012556</name>
</gene>
<feature type="region of interest" description="Disordered" evidence="1">
    <location>
        <begin position="210"/>
        <end position="241"/>
    </location>
</feature>
<dbReference type="Proteomes" id="UP001305779">
    <property type="component" value="Unassembled WGS sequence"/>
</dbReference>
<feature type="region of interest" description="Disordered" evidence="1">
    <location>
        <begin position="93"/>
        <end position="134"/>
    </location>
</feature>
<dbReference type="EMBL" id="JAXOVC010000010">
    <property type="protein sequence ID" value="KAK4496576.1"/>
    <property type="molecule type" value="Genomic_DNA"/>
</dbReference>
<feature type="compositionally biased region" description="Acidic residues" evidence="1">
    <location>
        <begin position="632"/>
        <end position="644"/>
    </location>
</feature>
<proteinExistence type="predicted"/>
<feature type="compositionally biased region" description="Polar residues" evidence="1">
    <location>
        <begin position="292"/>
        <end position="301"/>
    </location>
</feature>
<evidence type="ECO:0000313" key="4">
    <source>
        <dbReference type="Proteomes" id="UP001305779"/>
    </source>
</evidence>
<protein>
    <recommendedName>
        <fullName evidence="2">AHC1-like C2H2 zinc-finger domain-containing protein</fullName>
    </recommendedName>
</protein>
<keyword evidence="4" id="KW-1185">Reference proteome</keyword>
<feature type="region of interest" description="Disordered" evidence="1">
    <location>
        <begin position="276"/>
        <end position="313"/>
    </location>
</feature>
<evidence type="ECO:0000313" key="3">
    <source>
        <dbReference type="EMBL" id="KAK4496576.1"/>
    </source>
</evidence>
<name>A0ABR0E581_ZASCE</name>
<evidence type="ECO:0000256" key="1">
    <source>
        <dbReference type="SAM" id="MobiDB-lite"/>
    </source>
</evidence>
<feature type="region of interest" description="Disordered" evidence="1">
    <location>
        <begin position="497"/>
        <end position="676"/>
    </location>
</feature>
<feature type="compositionally biased region" description="Polar residues" evidence="1">
    <location>
        <begin position="658"/>
        <end position="667"/>
    </location>
</feature>
<feature type="compositionally biased region" description="Low complexity" evidence="1">
    <location>
        <begin position="390"/>
        <end position="410"/>
    </location>
</feature>
<comment type="caution">
    <text evidence="3">The sequence shown here is derived from an EMBL/GenBank/DDBJ whole genome shotgun (WGS) entry which is preliminary data.</text>
</comment>
<sequence length="676" mass="72695">MQSIFRLPWCSDQLKLSEKAALDKMRPSPVVEIPVLNKLKRKRDDSPDAFSPQHSPHTVKRQQMDFAHQLPTPTSPYVSSRMPSALQQIAPAPQQPVTGSAIPTAQSTETSGTEDVKLPAHPQPTKPTANTESDGYFTAKHSVDMFSQNALNPLSDLTPLQQVIENEFNMQILMKHNELRLIEQELAKCQVALEQLRRCELRPYPGTSGLSASISEGTGPAVAPSPGFTRPSHAAPHGVTDGPYSRHYRQWLLHDPQFDSLSPQVIAQAEQLNNLANRSTRNNGQHSRKTGSKSLGTSTRASDPLQAIPNYPAIPAKDKSAPLVLKRSTDNQLVKLICNDCKRGNFSSIQGFLNHCRIAHKVDYKSHDAAAIDCGQLLDEQELASLPPEAHTASAPKPAPAPRASTSAATVKHSNSSFVHPLNTPSATPVTTPRPVAPKAPIRGLSTPATTPGNNASSFKPSPQVPRLSAYFAKHNFGGDLEQAAVAAKQKVDLGAEEDLQSPDASEANSPVAFFGPGARTLAPSQGARSGPVPSGFEGFERPQSQKGQRQPMQRPRPSPLAPTPAGQDVHMSQSGLSSPQDNLSPHTADSAPGLVSDNEGDHDDASDDESSQIEVAAPRHPLPPVGRSCEDNMDIDVQEDDEIERPQRGVIIRRNSMLAQESSGMGSPSRKVGGK</sequence>